<name>A0A3S5AAA4_9PLAT</name>
<evidence type="ECO:0000313" key="1">
    <source>
        <dbReference type="EMBL" id="VEL18868.1"/>
    </source>
</evidence>
<organism evidence="1 2">
    <name type="scientific">Protopolystoma xenopodis</name>
    <dbReference type="NCBI Taxonomy" id="117903"/>
    <lineage>
        <taxon>Eukaryota</taxon>
        <taxon>Metazoa</taxon>
        <taxon>Spiralia</taxon>
        <taxon>Lophotrochozoa</taxon>
        <taxon>Platyhelminthes</taxon>
        <taxon>Monogenea</taxon>
        <taxon>Polyopisthocotylea</taxon>
        <taxon>Polystomatidea</taxon>
        <taxon>Polystomatidae</taxon>
        <taxon>Protopolystoma</taxon>
    </lineage>
</organism>
<dbReference type="EMBL" id="CAAALY010039083">
    <property type="protein sequence ID" value="VEL18868.1"/>
    <property type="molecule type" value="Genomic_DNA"/>
</dbReference>
<protein>
    <submittedName>
        <fullName evidence="1">Uncharacterized protein</fullName>
    </submittedName>
</protein>
<gene>
    <name evidence="1" type="ORF">PXEA_LOCUS12308</name>
</gene>
<evidence type="ECO:0000313" key="2">
    <source>
        <dbReference type="Proteomes" id="UP000784294"/>
    </source>
</evidence>
<comment type="caution">
    <text evidence="1">The sequence shown here is derived from an EMBL/GenBank/DDBJ whole genome shotgun (WGS) entry which is preliminary data.</text>
</comment>
<accession>A0A3S5AAA4</accession>
<dbReference type="Proteomes" id="UP000784294">
    <property type="component" value="Unassembled WGS sequence"/>
</dbReference>
<reference evidence="1" key="1">
    <citation type="submission" date="2018-11" db="EMBL/GenBank/DDBJ databases">
        <authorList>
            <consortium name="Pathogen Informatics"/>
        </authorList>
    </citation>
    <scope>NUCLEOTIDE SEQUENCE</scope>
</reference>
<proteinExistence type="predicted"/>
<sequence length="93" mass="9651">MDQTQLESLLAGSGEVDGDSIQDETLREAMLKAMPAIIDASTNLSGIKNPKPDGTLLESVSLSKLIPSPILATTTGGTTPISSISSYALPCKF</sequence>
<keyword evidence="2" id="KW-1185">Reference proteome</keyword>
<dbReference type="AlphaFoldDB" id="A0A3S5AAA4"/>